<protein>
    <submittedName>
        <fullName evidence="1">(Mediterranean fruit fly) hypothetical protein</fullName>
    </submittedName>
</protein>
<dbReference type="Proteomes" id="UP000606786">
    <property type="component" value="Unassembled WGS sequence"/>
</dbReference>
<gene>
    <name evidence="1" type="ORF">CCAP1982_LOCUS22524</name>
</gene>
<organism evidence="1 2">
    <name type="scientific">Ceratitis capitata</name>
    <name type="common">Mediterranean fruit fly</name>
    <name type="synonym">Tephritis capitata</name>
    <dbReference type="NCBI Taxonomy" id="7213"/>
    <lineage>
        <taxon>Eukaryota</taxon>
        <taxon>Metazoa</taxon>
        <taxon>Ecdysozoa</taxon>
        <taxon>Arthropoda</taxon>
        <taxon>Hexapoda</taxon>
        <taxon>Insecta</taxon>
        <taxon>Pterygota</taxon>
        <taxon>Neoptera</taxon>
        <taxon>Endopterygota</taxon>
        <taxon>Diptera</taxon>
        <taxon>Brachycera</taxon>
        <taxon>Muscomorpha</taxon>
        <taxon>Tephritoidea</taxon>
        <taxon>Tephritidae</taxon>
        <taxon>Ceratitis</taxon>
        <taxon>Ceratitis</taxon>
    </lineage>
</organism>
<reference evidence="1" key="1">
    <citation type="submission" date="2020-11" db="EMBL/GenBank/DDBJ databases">
        <authorList>
            <person name="Whitehead M."/>
        </authorList>
    </citation>
    <scope>NUCLEOTIDE SEQUENCE</scope>
    <source>
        <strain evidence="1">EGII</strain>
    </source>
</reference>
<comment type="caution">
    <text evidence="1">The sequence shown here is derived from an EMBL/GenBank/DDBJ whole genome shotgun (WGS) entry which is preliminary data.</text>
</comment>
<keyword evidence="2" id="KW-1185">Reference proteome</keyword>
<dbReference type="AlphaFoldDB" id="A0A811VK78"/>
<feature type="non-terminal residue" evidence="1">
    <location>
        <position position="1"/>
    </location>
</feature>
<name>A0A811VK78_CERCA</name>
<accession>A0A811VK78</accession>
<dbReference type="EMBL" id="CAJHJT010000056">
    <property type="protein sequence ID" value="CAD7014523.1"/>
    <property type="molecule type" value="Genomic_DNA"/>
</dbReference>
<evidence type="ECO:0000313" key="2">
    <source>
        <dbReference type="Proteomes" id="UP000606786"/>
    </source>
</evidence>
<sequence length="54" mass="6311">TKAQTVLTSSLTRITDCAHMHMCEDVYVCDEAERASDRHWFYVHLKVVNNLLKM</sequence>
<proteinExistence type="predicted"/>
<evidence type="ECO:0000313" key="1">
    <source>
        <dbReference type="EMBL" id="CAD7014523.1"/>
    </source>
</evidence>